<dbReference type="Proteomes" id="UP000762676">
    <property type="component" value="Unassembled WGS sequence"/>
</dbReference>
<evidence type="ECO:0000313" key="3">
    <source>
        <dbReference type="Proteomes" id="UP000762676"/>
    </source>
</evidence>
<accession>A0AAV4FMA7</accession>
<organism evidence="2 3">
    <name type="scientific">Elysia marginata</name>
    <dbReference type="NCBI Taxonomy" id="1093978"/>
    <lineage>
        <taxon>Eukaryota</taxon>
        <taxon>Metazoa</taxon>
        <taxon>Spiralia</taxon>
        <taxon>Lophotrochozoa</taxon>
        <taxon>Mollusca</taxon>
        <taxon>Gastropoda</taxon>
        <taxon>Heterobranchia</taxon>
        <taxon>Euthyneura</taxon>
        <taxon>Panpulmonata</taxon>
        <taxon>Sacoglossa</taxon>
        <taxon>Placobranchoidea</taxon>
        <taxon>Plakobranchidae</taxon>
        <taxon>Elysia</taxon>
    </lineage>
</organism>
<feature type="region of interest" description="Disordered" evidence="1">
    <location>
        <begin position="75"/>
        <end position="97"/>
    </location>
</feature>
<comment type="caution">
    <text evidence="2">The sequence shown here is derived from an EMBL/GenBank/DDBJ whole genome shotgun (WGS) entry which is preliminary data.</text>
</comment>
<sequence length="97" mass="11272">MPKQTSTLEACSWVPIFQVGGLEKVRVYNAFPRQFANMAWSGIKPATSRSRVRRANHSATLPLRGVVRKIKTVVVIKKKENKKRRRQKKKKKKQQQE</sequence>
<feature type="compositionally biased region" description="Basic residues" evidence="1">
    <location>
        <begin position="79"/>
        <end position="97"/>
    </location>
</feature>
<dbReference type="EMBL" id="BMAT01007889">
    <property type="protein sequence ID" value="GFR73491.1"/>
    <property type="molecule type" value="Genomic_DNA"/>
</dbReference>
<protein>
    <submittedName>
        <fullName evidence="2">Uncharacterized protein</fullName>
    </submittedName>
</protein>
<name>A0AAV4FMA7_9GAST</name>
<dbReference type="AlphaFoldDB" id="A0AAV4FMA7"/>
<gene>
    <name evidence="2" type="ORF">ElyMa_003868500</name>
</gene>
<proteinExistence type="predicted"/>
<evidence type="ECO:0000313" key="2">
    <source>
        <dbReference type="EMBL" id="GFR73491.1"/>
    </source>
</evidence>
<keyword evidence="3" id="KW-1185">Reference proteome</keyword>
<reference evidence="2 3" key="1">
    <citation type="journal article" date="2021" name="Elife">
        <title>Chloroplast acquisition without the gene transfer in kleptoplastic sea slugs, Plakobranchus ocellatus.</title>
        <authorList>
            <person name="Maeda T."/>
            <person name="Takahashi S."/>
            <person name="Yoshida T."/>
            <person name="Shimamura S."/>
            <person name="Takaki Y."/>
            <person name="Nagai Y."/>
            <person name="Toyoda A."/>
            <person name="Suzuki Y."/>
            <person name="Arimoto A."/>
            <person name="Ishii H."/>
            <person name="Satoh N."/>
            <person name="Nishiyama T."/>
            <person name="Hasebe M."/>
            <person name="Maruyama T."/>
            <person name="Minagawa J."/>
            <person name="Obokata J."/>
            <person name="Shigenobu S."/>
        </authorList>
    </citation>
    <scope>NUCLEOTIDE SEQUENCE [LARGE SCALE GENOMIC DNA]</scope>
</reference>
<evidence type="ECO:0000256" key="1">
    <source>
        <dbReference type="SAM" id="MobiDB-lite"/>
    </source>
</evidence>